<evidence type="ECO:0000313" key="3">
    <source>
        <dbReference type="EMBL" id="NYG60286.1"/>
    </source>
</evidence>
<reference evidence="3 4" key="1">
    <citation type="submission" date="2020-07" db="EMBL/GenBank/DDBJ databases">
        <title>Sequencing the genomes of 1000 actinobacteria strains.</title>
        <authorList>
            <person name="Klenk H.-P."/>
        </authorList>
    </citation>
    <scope>NUCLEOTIDE SEQUENCE [LARGE SCALE GENOMIC DNA]</scope>
    <source>
        <strain evidence="3 4">DSM 23819</strain>
    </source>
</reference>
<dbReference type="InterPro" id="IPR013486">
    <property type="entry name" value="SpoIID/LytB"/>
</dbReference>
<keyword evidence="4" id="KW-1185">Reference proteome</keyword>
<dbReference type="RefSeq" id="WP_179503228.1">
    <property type="nucleotide sequence ID" value="NZ_JACCAA010000001.1"/>
</dbReference>
<evidence type="ECO:0000256" key="1">
    <source>
        <dbReference type="SAM" id="SignalP"/>
    </source>
</evidence>
<feature type="signal peptide" evidence="1">
    <location>
        <begin position="1"/>
        <end position="32"/>
    </location>
</feature>
<keyword evidence="1" id="KW-0732">Signal</keyword>
<dbReference type="AlphaFoldDB" id="A0A7Y9S2T8"/>
<organism evidence="3 4">
    <name type="scientific">Nocardioides daedukensis</name>
    <dbReference type="NCBI Taxonomy" id="634462"/>
    <lineage>
        <taxon>Bacteria</taxon>
        <taxon>Bacillati</taxon>
        <taxon>Actinomycetota</taxon>
        <taxon>Actinomycetes</taxon>
        <taxon>Propionibacteriales</taxon>
        <taxon>Nocardioidaceae</taxon>
        <taxon>Nocardioides</taxon>
    </lineage>
</organism>
<dbReference type="PANTHER" id="PTHR30032">
    <property type="entry name" value="N-ACETYLMURAMOYL-L-ALANINE AMIDASE-RELATED"/>
    <property type="match status" value="1"/>
</dbReference>
<dbReference type="InterPro" id="IPR013693">
    <property type="entry name" value="SpoIID/LytB_N"/>
</dbReference>
<evidence type="ECO:0000313" key="4">
    <source>
        <dbReference type="Proteomes" id="UP000540656"/>
    </source>
</evidence>
<dbReference type="PANTHER" id="PTHR30032:SF4">
    <property type="entry name" value="AMIDASE ENHANCER"/>
    <property type="match status" value="1"/>
</dbReference>
<feature type="chain" id="PRO_5030615925" evidence="1">
    <location>
        <begin position="33"/>
        <end position="411"/>
    </location>
</feature>
<comment type="caution">
    <text evidence="3">The sequence shown here is derived from an EMBL/GenBank/DDBJ whole genome shotgun (WGS) entry which is preliminary data.</text>
</comment>
<dbReference type="NCBIfam" id="TIGR02669">
    <property type="entry name" value="SpoIID_LytB"/>
    <property type="match status" value="1"/>
</dbReference>
<protein>
    <submittedName>
        <fullName evidence="3">SpoIID/LytB domain protein</fullName>
    </submittedName>
</protein>
<proteinExistence type="predicted"/>
<dbReference type="GO" id="GO:0030435">
    <property type="term" value="P:sporulation resulting in formation of a cellular spore"/>
    <property type="evidence" value="ECO:0007669"/>
    <property type="project" value="InterPro"/>
</dbReference>
<dbReference type="EMBL" id="JACCAA010000001">
    <property type="protein sequence ID" value="NYG60286.1"/>
    <property type="molecule type" value="Genomic_DNA"/>
</dbReference>
<dbReference type="Proteomes" id="UP000540656">
    <property type="component" value="Unassembled WGS sequence"/>
</dbReference>
<dbReference type="InterPro" id="IPR051922">
    <property type="entry name" value="Bact_Sporulation_Assoc"/>
</dbReference>
<feature type="domain" description="Sporulation stage II protein D amidase enhancer LytB N-terminal" evidence="2">
    <location>
        <begin position="209"/>
        <end position="295"/>
    </location>
</feature>
<dbReference type="GO" id="GO:0030288">
    <property type="term" value="C:outer membrane-bounded periplasmic space"/>
    <property type="evidence" value="ECO:0007669"/>
    <property type="project" value="TreeGrafter"/>
</dbReference>
<sequence>MRRTPLLTTFCALSAALIVGLTATLSGGSASAAPTVAAKKLTVNKSYRMPSTGSVKLVGHGFGHGHGMSQYGAEGAAREGLSWKQILGFYYPGTSLSTAKGRISVLISANTTRYTVVQARSHLRVKRPSTREAWTLPDRGATKWRLAVSSKGESRVEYYRDKWRIWRTIPGTLEFHAGGAAIRLYVGNTSVRYRGTLRSAIPKPGTRERQTVNLVDVNHYTQGVVAREMPATWSPNAVRAQSVAARTYGVRQKATPLTRTYHICDTTACQVYGGVEAEHSASNAAVQATKSQVLTSGGKPAFTQFSSSSGGWTADSSKFSYLPAKQDPYDGWAGNPVHEWRLDLDVAKVEKAWPTIGNLETIKIRDRDGNGEWGGRVNTLTMFGSQGSRTIYATEFRSKLGLRSTWFDFAS</sequence>
<name>A0A7Y9S2T8_9ACTN</name>
<dbReference type="Pfam" id="PF08486">
    <property type="entry name" value="SpoIID"/>
    <property type="match status" value="1"/>
</dbReference>
<gene>
    <name evidence="3" type="ORF">BJ980_003209</name>
</gene>
<accession>A0A7Y9S2T8</accession>
<evidence type="ECO:0000259" key="2">
    <source>
        <dbReference type="Pfam" id="PF08486"/>
    </source>
</evidence>